<dbReference type="OrthoDB" id="88827at2759"/>
<keyword evidence="7" id="KW-0539">Nucleus</keyword>
<comment type="cofactor">
    <cofactor evidence="1">
        <name>a divalent metal cation</name>
        <dbReference type="ChEBI" id="CHEBI:60240"/>
    </cofactor>
</comment>
<accession>K0SNE9</accession>
<dbReference type="PANTHER" id="PTHR22930:SF85">
    <property type="entry name" value="GH03217P-RELATED"/>
    <property type="match status" value="1"/>
</dbReference>
<dbReference type="Pfam" id="PF13359">
    <property type="entry name" value="DDE_Tnp_4"/>
    <property type="match status" value="1"/>
</dbReference>
<name>K0SNE9_THAOC</name>
<evidence type="ECO:0000256" key="4">
    <source>
        <dbReference type="ARBA" id="ARBA00022722"/>
    </source>
</evidence>
<dbReference type="InterPro" id="IPR045249">
    <property type="entry name" value="HARBI1-like"/>
</dbReference>
<protein>
    <recommendedName>
        <fullName evidence="8">DDE Tnp4 domain-containing protein</fullName>
    </recommendedName>
</protein>
<comment type="subcellular location">
    <subcellularLocation>
        <location evidence="2">Nucleus</location>
    </subcellularLocation>
</comment>
<evidence type="ECO:0000256" key="3">
    <source>
        <dbReference type="ARBA" id="ARBA00006958"/>
    </source>
</evidence>
<keyword evidence="10" id="KW-1185">Reference proteome</keyword>
<keyword evidence="5" id="KW-0479">Metal-binding</keyword>
<dbReference type="GO" id="GO:0046872">
    <property type="term" value="F:metal ion binding"/>
    <property type="evidence" value="ECO:0007669"/>
    <property type="project" value="UniProtKB-KW"/>
</dbReference>
<keyword evidence="6" id="KW-0378">Hydrolase</keyword>
<evidence type="ECO:0000256" key="2">
    <source>
        <dbReference type="ARBA" id="ARBA00004123"/>
    </source>
</evidence>
<comment type="caution">
    <text evidence="9">The sequence shown here is derived from an EMBL/GenBank/DDBJ whole genome shotgun (WGS) entry which is preliminary data.</text>
</comment>
<evidence type="ECO:0000256" key="5">
    <source>
        <dbReference type="ARBA" id="ARBA00022723"/>
    </source>
</evidence>
<evidence type="ECO:0000313" key="10">
    <source>
        <dbReference type="Proteomes" id="UP000266841"/>
    </source>
</evidence>
<dbReference type="PANTHER" id="PTHR22930">
    <property type="match status" value="1"/>
</dbReference>
<proteinExistence type="inferred from homology"/>
<dbReference type="GO" id="GO:0004518">
    <property type="term" value="F:nuclease activity"/>
    <property type="evidence" value="ECO:0007669"/>
    <property type="project" value="UniProtKB-KW"/>
</dbReference>
<evidence type="ECO:0000256" key="1">
    <source>
        <dbReference type="ARBA" id="ARBA00001968"/>
    </source>
</evidence>
<evidence type="ECO:0000313" key="9">
    <source>
        <dbReference type="EMBL" id="EJK67778.1"/>
    </source>
</evidence>
<dbReference type="EMBL" id="AGNL01012640">
    <property type="protein sequence ID" value="EJK67778.1"/>
    <property type="molecule type" value="Genomic_DNA"/>
</dbReference>
<dbReference type="OMA" id="CDRELIC"/>
<dbReference type="eggNOG" id="KOG4585">
    <property type="taxonomic scope" value="Eukaryota"/>
</dbReference>
<dbReference type="AlphaFoldDB" id="K0SNE9"/>
<evidence type="ECO:0000256" key="6">
    <source>
        <dbReference type="ARBA" id="ARBA00022801"/>
    </source>
</evidence>
<evidence type="ECO:0000256" key="7">
    <source>
        <dbReference type="ARBA" id="ARBA00023242"/>
    </source>
</evidence>
<dbReference type="Proteomes" id="UP000266841">
    <property type="component" value="Unassembled WGS sequence"/>
</dbReference>
<comment type="similarity">
    <text evidence="3">Belongs to the HARBI1 family.</text>
</comment>
<keyword evidence="4" id="KW-0540">Nuclease</keyword>
<feature type="domain" description="DDE Tnp4" evidence="8">
    <location>
        <begin position="75"/>
        <end position="245"/>
    </location>
</feature>
<dbReference type="InterPro" id="IPR027806">
    <property type="entry name" value="HARBI1_dom"/>
</dbReference>
<sequence>MALRYCAGGDPTDIADIHGVKDDEVLNSLWDVVDAIHQSPELDIKFPETEADQRRVAEGFRRKSQIDIDCCVGAVDGILIWIHKPSSEDEKVIRIGPKKFFCGRKKKFGLNMQGVCDARGYFLDVEIRFPGSSSDFYAFDESSLKKKLEQEGFLGTAVSMDFGGKLCLFGDNAYVQSSYMCTPWKAVTSGPKDAFNFYHSQVRINIECAFGILVHRWGMLRKAIPVGISVSRTTRLVLALCKLHNFCIANREEVASAYEKDVSSILLDGGCRLPRMDRSQDNWRYDMGTDSPDRLTHLLDGGDHREDHSQELRRRLRRFTGSLPCQSILRRVTQLGVTRPSRSCRHT</sequence>
<gene>
    <name evidence="9" type="ORF">THAOC_11144</name>
</gene>
<dbReference type="GO" id="GO:0005634">
    <property type="term" value="C:nucleus"/>
    <property type="evidence" value="ECO:0007669"/>
    <property type="project" value="UniProtKB-SubCell"/>
</dbReference>
<dbReference type="GO" id="GO:0016787">
    <property type="term" value="F:hydrolase activity"/>
    <property type="evidence" value="ECO:0007669"/>
    <property type="project" value="UniProtKB-KW"/>
</dbReference>
<reference evidence="9 10" key="1">
    <citation type="journal article" date="2012" name="Genome Biol.">
        <title>Genome and low-iron response of an oceanic diatom adapted to chronic iron limitation.</title>
        <authorList>
            <person name="Lommer M."/>
            <person name="Specht M."/>
            <person name="Roy A.S."/>
            <person name="Kraemer L."/>
            <person name="Andreson R."/>
            <person name="Gutowska M.A."/>
            <person name="Wolf J."/>
            <person name="Bergner S.V."/>
            <person name="Schilhabel M.B."/>
            <person name="Klostermeier U.C."/>
            <person name="Beiko R.G."/>
            <person name="Rosenstiel P."/>
            <person name="Hippler M."/>
            <person name="Laroche J."/>
        </authorList>
    </citation>
    <scope>NUCLEOTIDE SEQUENCE [LARGE SCALE GENOMIC DNA]</scope>
    <source>
        <strain evidence="9 10">CCMP1005</strain>
    </source>
</reference>
<organism evidence="9 10">
    <name type="scientific">Thalassiosira oceanica</name>
    <name type="common">Marine diatom</name>
    <dbReference type="NCBI Taxonomy" id="159749"/>
    <lineage>
        <taxon>Eukaryota</taxon>
        <taxon>Sar</taxon>
        <taxon>Stramenopiles</taxon>
        <taxon>Ochrophyta</taxon>
        <taxon>Bacillariophyta</taxon>
        <taxon>Coscinodiscophyceae</taxon>
        <taxon>Thalassiosirophycidae</taxon>
        <taxon>Thalassiosirales</taxon>
        <taxon>Thalassiosiraceae</taxon>
        <taxon>Thalassiosira</taxon>
    </lineage>
</organism>
<evidence type="ECO:0000259" key="8">
    <source>
        <dbReference type="Pfam" id="PF13359"/>
    </source>
</evidence>